<sequence>MTNLVILIPAALLLGGIGLAAFLWCLNSGQFDDLDGAAQRVLLDDPAEERHATQQQAPGQMEGRDRPSPDGDRRRSDA</sequence>
<proteinExistence type="predicted"/>
<evidence type="ECO:0000313" key="2">
    <source>
        <dbReference type="EMBL" id="MFC3226656.1"/>
    </source>
</evidence>
<feature type="compositionally biased region" description="Basic and acidic residues" evidence="1">
    <location>
        <begin position="62"/>
        <end position="78"/>
    </location>
</feature>
<gene>
    <name evidence="2" type="primary">ccoS</name>
    <name evidence="2" type="ORF">ACFOGJ_05400</name>
</gene>
<dbReference type="InterPro" id="IPR004714">
    <property type="entry name" value="Cyt_oxidase_maturation_cbb3"/>
</dbReference>
<protein>
    <submittedName>
        <fullName evidence="2">Cbb3-type cytochrome oxidase assembly protein CcoS</fullName>
    </submittedName>
</protein>
<keyword evidence="3" id="KW-1185">Reference proteome</keyword>
<evidence type="ECO:0000313" key="3">
    <source>
        <dbReference type="Proteomes" id="UP001595528"/>
    </source>
</evidence>
<accession>A0ABV7KX06</accession>
<reference evidence="3" key="1">
    <citation type="journal article" date="2019" name="Int. J. Syst. Evol. Microbiol.">
        <title>The Global Catalogue of Microorganisms (GCM) 10K type strain sequencing project: providing services to taxonomists for standard genome sequencing and annotation.</title>
        <authorList>
            <consortium name="The Broad Institute Genomics Platform"/>
            <consortium name="The Broad Institute Genome Sequencing Center for Infectious Disease"/>
            <person name="Wu L."/>
            <person name="Ma J."/>
        </authorList>
    </citation>
    <scope>NUCLEOTIDE SEQUENCE [LARGE SCALE GENOMIC DNA]</scope>
    <source>
        <strain evidence="3">KCTC 42964</strain>
    </source>
</reference>
<organism evidence="2 3">
    <name type="scientific">Marinibaculum pumilum</name>
    <dbReference type="NCBI Taxonomy" id="1766165"/>
    <lineage>
        <taxon>Bacteria</taxon>
        <taxon>Pseudomonadati</taxon>
        <taxon>Pseudomonadota</taxon>
        <taxon>Alphaproteobacteria</taxon>
        <taxon>Rhodospirillales</taxon>
        <taxon>Rhodospirillaceae</taxon>
        <taxon>Marinibaculum</taxon>
    </lineage>
</organism>
<dbReference type="RefSeq" id="WP_379898727.1">
    <property type="nucleotide sequence ID" value="NZ_JBHRTR010000015.1"/>
</dbReference>
<dbReference type="Proteomes" id="UP001595528">
    <property type="component" value="Unassembled WGS sequence"/>
</dbReference>
<dbReference type="NCBIfam" id="TIGR00847">
    <property type="entry name" value="ccoS"/>
    <property type="match status" value="1"/>
</dbReference>
<dbReference type="PANTHER" id="PTHR41532:SF1">
    <property type="entry name" value="FIXS PROTEIN"/>
    <property type="match status" value="1"/>
</dbReference>
<dbReference type="EMBL" id="JBHRTR010000015">
    <property type="protein sequence ID" value="MFC3226656.1"/>
    <property type="molecule type" value="Genomic_DNA"/>
</dbReference>
<evidence type="ECO:0000256" key="1">
    <source>
        <dbReference type="SAM" id="MobiDB-lite"/>
    </source>
</evidence>
<feature type="region of interest" description="Disordered" evidence="1">
    <location>
        <begin position="45"/>
        <end position="78"/>
    </location>
</feature>
<dbReference type="PANTHER" id="PTHR41532">
    <property type="entry name" value="FIXS PROTEIN"/>
    <property type="match status" value="1"/>
</dbReference>
<name>A0ABV7KX06_9PROT</name>
<dbReference type="Pfam" id="PF03597">
    <property type="entry name" value="FixS"/>
    <property type="match status" value="1"/>
</dbReference>
<comment type="caution">
    <text evidence="2">The sequence shown here is derived from an EMBL/GenBank/DDBJ whole genome shotgun (WGS) entry which is preliminary data.</text>
</comment>